<keyword evidence="4" id="KW-0677">Repeat</keyword>
<evidence type="ECO:0000256" key="2">
    <source>
        <dbReference type="ARBA" id="ARBA00022468"/>
    </source>
</evidence>
<dbReference type="AlphaFoldDB" id="H3B9F0"/>
<dbReference type="PANTHER" id="PTHR45945">
    <property type="entry name" value="REGULATOR OF G-PROTEIN SIGNALING LOCO"/>
    <property type="match status" value="1"/>
</dbReference>
<dbReference type="SUPFAM" id="SSF48097">
    <property type="entry name" value="Regulator of G-protein signaling, RGS"/>
    <property type="match status" value="1"/>
</dbReference>
<dbReference type="GO" id="GO:0005886">
    <property type="term" value="C:plasma membrane"/>
    <property type="evidence" value="ECO:0007669"/>
    <property type="project" value="TreeGrafter"/>
</dbReference>
<dbReference type="GO" id="GO:0051301">
    <property type="term" value="P:cell division"/>
    <property type="evidence" value="ECO:0007669"/>
    <property type="project" value="TreeGrafter"/>
</dbReference>
<dbReference type="STRING" id="7897.ENSLACP00000018521"/>
<feature type="compositionally biased region" description="Polar residues" evidence="5">
    <location>
        <begin position="240"/>
        <end position="251"/>
    </location>
</feature>
<evidence type="ECO:0000259" key="7">
    <source>
        <dbReference type="PROSITE" id="PS50132"/>
    </source>
</evidence>
<reference evidence="9" key="2">
    <citation type="submission" date="2025-08" db="UniProtKB">
        <authorList>
            <consortium name="Ensembl"/>
        </authorList>
    </citation>
    <scope>IDENTIFICATION</scope>
</reference>
<dbReference type="EMBL" id="AFYH01039529">
    <property type="status" value="NOT_ANNOTATED_CDS"/>
    <property type="molecule type" value="Genomic_DNA"/>
</dbReference>
<dbReference type="Ensembl" id="ENSLACT00000018654.1">
    <property type="protein sequence ID" value="ENSLACP00000018521.1"/>
    <property type="gene ID" value="ENSLACG00000016306.1"/>
</dbReference>
<dbReference type="InterPro" id="IPR046992">
    <property type="entry name" value="RBD1_RGS14"/>
</dbReference>
<feature type="domain" description="RBD" evidence="8">
    <location>
        <begin position="310"/>
        <end position="381"/>
    </location>
</feature>
<feature type="region of interest" description="Disordered" evidence="5">
    <location>
        <begin position="214"/>
        <end position="271"/>
    </location>
</feature>
<organism evidence="9 10">
    <name type="scientific">Latimeria chalumnae</name>
    <name type="common">Coelacanth</name>
    <dbReference type="NCBI Taxonomy" id="7897"/>
    <lineage>
        <taxon>Eukaryota</taxon>
        <taxon>Metazoa</taxon>
        <taxon>Chordata</taxon>
        <taxon>Craniata</taxon>
        <taxon>Vertebrata</taxon>
        <taxon>Euteleostomi</taxon>
        <taxon>Coelacanthiformes</taxon>
        <taxon>Coelacanthidae</taxon>
        <taxon>Latimeria</taxon>
    </lineage>
</organism>
<dbReference type="PROSITE" id="PS50898">
    <property type="entry name" value="RBD"/>
    <property type="match status" value="2"/>
</dbReference>
<evidence type="ECO:0000256" key="5">
    <source>
        <dbReference type="SAM" id="MobiDB-lite"/>
    </source>
</evidence>
<dbReference type="HOGENOM" id="CLU_024780_1_1_1"/>
<gene>
    <name evidence="9" type="primary">RGS14</name>
</gene>
<dbReference type="SMART" id="SM00455">
    <property type="entry name" value="RBD"/>
    <property type="match status" value="2"/>
</dbReference>
<dbReference type="InterPro" id="IPR036305">
    <property type="entry name" value="RGS_sf"/>
</dbReference>
<sequence>VLHYLYLLSCCPGTLAQSFVYTDLNSPEVDCCGSNQSLNSLPSGQTNALCSEHSVASWAVSFERLLQDPDGIKYFTEFLKKEFSAENILFWQACENFQQIPVEDTEQLLQEARIIYDTYLSRKASSPVNIDKKAWMDEEMLNSPTPDMFKVQQLQIFNLMKFDSYTRFVKSPLYQECMLIEVEGRSLSDLNNSPKSHNASNSITDDSVALYDSTKKKKKLKQGKSLPVGVKESPEKKELQLTNRFQKSPGKSSRKKENNDASQLRRMSQGSVNSTASLELGILPSLSNRTESEKESPSRLDLERENKAIKYCCVYLPDGTASLASVRPGLTIQEMLSGICEKRGISIIDVKAYLAENDKKPLKLDQESTVLTDLEVRLENRTRFELELSPSKKVVLTAKPNKKVSEVLQPILLKYGFNVYEVVPRLSGEHKALDINIPVSKIANNKINILKINLDEATENHTYTQFGLLKLALTELHKSLKLFYFLKKYMSIVFEQQHNSVSIVNVIKNNERPKGKNHAHRRTYEFEGLLELLSKAQSSRVDDQRGLLNKEHLVLPTFLQLPNQKD</sequence>
<evidence type="ECO:0000256" key="1">
    <source>
        <dbReference type="ARBA" id="ARBA00004496"/>
    </source>
</evidence>
<dbReference type="InterPro" id="IPR016137">
    <property type="entry name" value="RGS"/>
</dbReference>
<dbReference type="GO" id="GO:0008277">
    <property type="term" value="P:regulation of G protein-coupled receptor signaling pathway"/>
    <property type="evidence" value="ECO:0007669"/>
    <property type="project" value="TreeGrafter"/>
</dbReference>
<dbReference type="InterPro" id="IPR029071">
    <property type="entry name" value="Ubiquitin-like_domsf"/>
</dbReference>
<evidence type="ECO:0000313" key="9">
    <source>
        <dbReference type="Ensembl" id="ENSLACP00000018521.1"/>
    </source>
</evidence>
<keyword evidence="2" id="KW-0343">GTPase activation</keyword>
<accession>H3B9F0</accession>
<dbReference type="SMART" id="SM00390">
    <property type="entry name" value="GoLoco"/>
    <property type="match status" value="1"/>
</dbReference>
<dbReference type="InterPro" id="IPR044926">
    <property type="entry name" value="RGS_subdomain_2"/>
</dbReference>
<dbReference type="Pfam" id="PF02188">
    <property type="entry name" value="GoLoco"/>
    <property type="match status" value="1"/>
</dbReference>
<dbReference type="Pfam" id="PF00615">
    <property type="entry name" value="RGS"/>
    <property type="match status" value="1"/>
</dbReference>
<name>H3B9F0_LATCH</name>
<reference evidence="9" key="3">
    <citation type="submission" date="2025-09" db="UniProtKB">
        <authorList>
            <consortium name="Ensembl"/>
        </authorList>
    </citation>
    <scope>IDENTIFICATION</scope>
</reference>
<dbReference type="GeneTree" id="ENSGT00940000161364"/>
<dbReference type="GO" id="GO:0005634">
    <property type="term" value="C:nucleus"/>
    <property type="evidence" value="ECO:0007669"/>
    <property type="project" value="TreeGrafter"/>
</dbReference>
<dbReference type="PROSITE" id="PS50132">
    <property type="entry name" value="RGS"/>
    <property type="match status" value="1"/>
</dbReference>
<evidence type="ECO:0000256" key="4">
    <source>
        <dbReference type="ARBA" id="ARBA00022737"/>
    </source>
</evidence>
<proteinExistence type="predicted"/>
<dbReference type="Gene3D" id="3.10.20.90">
    <property type="entry name" value="Phosphatidylinositol 3-kinase Catalytic Subunit, Chain A, domain 1"/>
    <property type="match status" value="2"/>
</dbReference>
<feature type="chain" id="PRO_5003580289" evidence="6">
    <location>
        <begin position="17"/>
        <end position="566"/>
    </location>
</feature>
<dbReference type="Pfam" id="PF02196">
    <property type="entry name" value="RBD"/>
    <property type="match status" value="1"/>
</dbReference>
<dbReference type="FunCoup" id="H3B9F0">
    <property type="interactions" value="400"/>
</dbReference>
<dbReference type="CDD" id="cd17137">
    <property type="entry name" value="RBD1_RGS14"/>
    <property type="match status" value="1"/>
</dbReference>
<feature type="signal peptide" evidence="6">
    <location>
        <begin position="1"/>
        <end position="16"/>
    </location>
</feature>
<feature type="domain" description="RBD" evidence="8">
    <location>
        <begin position="382"/>
        <end position="452"/>
    </location>
</feature>
<dbReference type="FunFam" id="1.10.167.10:FF:000001">
    <property type="entry name" value="Putative regulator of g-protein signaling 12"/>
    <property type="match status" value="1"/>
</dbReference>
<protein>
    <submittedName>
        <fullName evidence="9">Regulator of G protein signaling 14</fullName>
    </submittedName>
</protein>
<dbReference type="InterPro" id="IPR003116">
    <property type="entry name" value="RBD_dom"/>
</dbReference>
<dbReference type="InterPro" id="IPR003109">
    <property type="entry name" value="GoLoco_motif"/>
</dbReference>
<dbReference type="SMART" id="SM00315">
    <property type="entry name" value="RGS"/>
    <property type="match status" value="1"/>
</dbReference>
<dbReference type="PROSITE" id="PS50877">
    <property type="entry name" value="GOLOCO"/>
    <property type="match status" value="1"/>
</dbReference>
<dbReference type="eggNOG" id="KOG3589">
    <property type="taxonomic scope" value="Eukaryota"/>
</dbReference>
<keyword evidence="3" id="KW-0963">Cytoplasm</keyword>
<keyword evidence="10" id="KW-1185">Reference proteome</keyword>
<evidence type="ECO:0000313" key="10">
    <source>
        <dbReference type="Proteomes" id="UP000008672"/>
    </source>
</evidence>
<dbReference type="GO" id="GO:0005737">
    <property type="term" value="C:cytoplasm"/>
    <property type="evidence" value="ECO:0007669"/>
    <property type="project" value="UniProtKB-SubCell"/>
</dbReference>
<feature type="compositionally biased region" description="Polar residues" evidence="5">
    <location>
        <begin position="260"/>
        <end position="271"/>
    </location>
</feature>
<dbReference type="EMBL" id="AFYH01039532">
    <property type="status" value="NOT_ANNOTATED_CDS"/>
    <property type="molecule type" value="Genomic_DNA"/>
</dbReference>
<comment type="subcellular location">
    <subcellularLocation>
        <location evidence="1">Cytoplasm</location>
    </subcellularLocation>
</comment>
<evidence type="ECO:0000259" key="8">
    <source>
        <dbReference type="PROSITE" id="PS50898"/>
    </source>
</evidence>
<dbReference type="GO" id="GO:0007165">
    <property type="term" value="P:signal transduction"/>
    <property type="evidence" value="ECO:0007669"/>
    <property type="project" value="InterPro"/>
</dbReference>
<dbReference type="Proteomes" id="UP000008672">
    <property type="component" value="Unassembled WGS sequence"/>
</dbReference>
<dbReference type="SUPFAM" id="SSF54236">
    <property type="entry name" value="Ubiquitin-like"/>
    <property type="match status" value="2"/>
</dbReference>
<dbReference type="EMBL" id="AFYH01039531">
    <property type="status" value="NOT_ANNOTATED_CDS"/>
    <property type="molecule type" value="Genomic_DNA"/>
</dbReference>
<keyword evidence="6" id="KW-0732">Signal</keyword>
<dbReference type="PRINTS" id="PR01301">
    <property type="entry name" value="RGSPROTEIN"/>
</dbReference>
<reference evidence="10" key="1">
    <citation type="submission" date="2011-08" db="EMBL/GenBank/DDBJ databases">
        <title>The draft genome of Latimeria chalumnae.</title>
        <authorList>
            <person name="Di Palma F."/>
            <person name="Alfoldi J."/>
            <person name="Johnson J."/>
            <person name="Berlin A."/>
            <person name="Gnerre S."/>
            <person name="Jaffe D."/>
            <person name="MacCallum I."/>
            <person name="Young S."/>
            <person name="Walker B.J."/>
            <person name="Lander E."/>
            <person name="Lindblad-Toh K."/>
        </authorList>
    </citation>
    <scope>NUCLEOTIDE SEQUENCE [LARGE SCALE GENOMIC DNA]</scope>
    <source>
        <strain evidence="10">Wild caught</strain>
    </source>
</reference>
<dbReference type="Pfam" id="PF16613">
    <property type="entry name" value="RGS12_us1"/>
    <property type="match status" value="1"/>
</dbReference>
<dbReference type="InterPro" id="IPR046995">
    <property type="entry name" value="RGS10/12/14-like"/>
</dbReference>
<dbReference type="OMA" id="PWAEGHR"/>
<dbReference type="PANTHER" id="PTHR45945:SF2">
    <property type="entry name" value="REGULATOR OF G-PROTEIN SIGNALING 14"/>
    <property type="match status" value="1"/>
</dbReference>
<dbReference type="GO" id="GO:0005096">
    <property type="term" value="F:GTPase activator activity"/>
    <property type="evidence" value="ECO:0007669"/>
    <property type="project" value="UniProtKB-KW"/>
</dbReference>
<dbReference type="Gene3D" id="1.10.167.10">
    <property type="entry name" value="Regulator of G-protein Signalling 4, domain 2"/>
    <property type="match status" value="1"/>
</dbReference>
<dbReference type="EMBL" id="AFYH01039530">
    <property type="status" value="NOT_ANNOTATED_CDS"/>
    <property type="molecule type" value="Genomic_DNA"/>
</dbReference>
<dbReference type="GO" id="GO:0007051">
    <property type="term" value="P:spindle organization"/>
    <property type="evidence" value="ECO:0007669"/>
    <property type="project" value="TreeGrafter"/>
</dbReference>
<dbReference type="InParanoid" id="H3B9F0"/>
<evidence type="ECO:0000256" key="3">
    <source>
        <dbReference type="ARBA" id="ARBA00022490"/>
    </source>
</evidence>
<evidence type="ECO:0000256" key="6">
    <source>
        <dbReference type="SAM" id="SignalP"/>
    </source>
</evidence>
<dbReference type="Gene3D" id="1.10.196.10">
    <property type="match status" value="1"/>
</dbReference>
<dbReference type="InterPro" id="IPR024066">
    <property type="entry name" value="RGS_subdom1/3"/>
</dbReference>
<feature type="domain" description="RGS" evidence="7">
    <location>
        <begin position="61"/>
        <end position="178"/>
    </location>
</feature>